<accession>A0AAV4Q4X4</accession>
<dbReference type="AlphaFoldDB" id="A0AAV4Q4X4"/>
<keyword evidence="1" id="KW-1133">Transmembrane helix</keyword>
<dbReference type="Proteomes" id="UP001054837">
    <property type="component" value="Unassembled WGS sequence"/>
</dbReference>
<evidence type="ECO:0000256" key="1">
    <source>
        <dbReference type="SAM" id="Phobius"/>
    </source>
</evidence>
<organism evidence="2 3">
    <name type="scientific">Caerostris darwini</name>
    <dbReference type="NCBI Taxonomy" id="1538125"/>
    <lineage>
        <taxon>Eukaryota</taxon>
        <taxon>Metazoa</taxon>
        <taxon>Ecdysozoa</taxon>
        <taxon>Arthropoda</taxon>
        <taxon>Chelicerata</taxon>
        <taxon>Arachnida</taxon>
        <taxon>Araneae</taxon>
        <taxon>Araneomorphae</taxon>
        <taxon>Entelegynae</taxon>
        <taxon>Araneoidea</taxon>
        <taxon>Araneidae</taxon>
        <taxon>Caerostris</taxon>
    </lineage>
</organism>
<protein>
    <submittedName>
        <fullName evidence="2">Uncharacterized protein</fullName>
    </submittedName>
</protein>
<keyword evidence="3" id="KW-1185">Reference proteome</keyword>
<name>A0AAV4Q4X4_9ARAC</name>
<comment type="caution">
    <text evidence="2">The sequence shown here is derived from an EMBL/GenBank/DDBJ whole genome shotgun (WGS) entry which is preliminary data.</text>
</comment>
<dbReference type="EMBL" id="BPLQ01003817">
    <property type="protein sequence ID" value="GIY03546.1"/>
    <property type="molecule type" value="Genomic_DNA"/>
</dbReference>
<sequence length="109" mass="12424">MRHVKKPFQERSFRSETETTNKHFLHLENLKQKHKYGDTSIASHNHYSQKITETIGLSAETVLDGHHSQLFGHLMTGRRMPNSSKLPRYGISGLLSVAPLVIVMFAARL</sequence>
<feature type="transmembrane region" description="Helical" evidence="1">
    <location>
        <begin position="89"/>
        <end position="107"/>
    </location>
</feature>
<evidence type="ECO:0000313" key="2">
    <source>
        <dbReference type="EMBL" id="GIY03546.1"/>
    </source>
</evidence>
<reference evidence="2 3" key="1">
    <citation type="submission" date="2021-06" db="EMBL/GenBank/DDBJ databases">
        <title>Caerostris darwini draft genome.</title>
        <authorList>
            <person name="Kono N."/>
            <person name="Arakawa K."/>
        </authorList>
    </citation>
    <scope>NUCLEOTIDE SEQUENCE [LARGE SCALE GENOMIC DNA]</scope>
</reference>
<keyword evidence="1" id="KW-0472">Membrane</keyword>
<proteinExistence type="predicted"/>
<evidence type="ECO:0000313" key="3">
    <source>
        <dbReference type="Proteomes" id="UP001054837"/>
    </source>
</evidence>
<gene>
    <name evidence="2" type="ORF">CDAR_415601</name>
</gene>
<keyword evidence="1" id="KW-0812">Transmembrane</keyword>